<dbReference type="PROSITE" id="PS00420">
    <property type="entry name" value="SRCR_1"/>
    <property type="match status" value="1"/>
</dbReference>
<feature type="disulfide bond" evidence="5">
    <location>
        <begin position="191"/>
        <end position="201"/>
    </location>
</feature>
<dbReference type="SMART" id="SM00202">
    <property type="entry name" value="SR"/>
    <property type="match status" value="3"/>
</dbReference>
<feature type="disulfide bond" evidence="5">
    <location>
        <begin position="86"/>
        <end position="96"/>
    </location>
</feature>
<reference evidence="7" key="2">
    <citation type="submission" date="2025-09" db="UniProtKB">
        <authorList>
            <consortium name="Ensembl"/>
        </authorList>
    </citation>
    <scope>IDENTIFICATION</scope>
</reference>
<accession>A0A673KPD5</accession>
<comment type="caution">
    <text evidence="5">Lacks conserved residue(s) required for the propagation of feature annotation.</text>
</comment>
<evidence type="ECO:0000256" key="3">
    <source>
        <dbReference type="ARBA" id="ARBA00023157"/>
    </source>
</evidence>
<dbReference type="Proteomes" id="UP000472270">
    <property type="component" value="Unassembled WGS sequence"/>
</dbReference>
<evidence type="ECO:0000256" key="1">
    <source>
        <dbReference type="ARBA" id="ARBA00022729"/>
    </source>
</evidence>
<feature type="domain" description="SRCR" evidence="6">
    <location>
        <begin position="8"/>
        <end position="117"/>
    </location>
</feature>
<dbReference type="GO" id="GO:0016020">
    <property type="term" value="C:membrane"/>
    <property type="evidence" value="ECO:0007669"/>
    <property type="project" value="InterPro"/>
</dbReference>
<organism evidence="7 8">
    <name type="scientific">Sinocyclocheilus rhinocerous</name>
    <dbReference type="NCBI Taxonomy" id="307959"/>
    <lineage>
        <taxon>Eukaryota</taxon>
        <taxon>Metazoa</taxon>
        <taxon>Chordata</taxon>
        <taxon>Craniata</taxon>
        <taxon>Vertebrata</taxon>
        <taxon>Euteleostomi</taxon>
        <taxon>Actinopterygii</taxon>
        <taxon>Neopterygii</taxon>
        <taxon>Teleostei</taxon>
        <taxon>Ostariophysi</taxon>
        <taxon>Cypriniformes</taxon>
        <taxon>Cyprinidae</taxon>
        <taxon>Cyprininae</taxon>
        <taxon>Sinocyclocheilus</taxon>
    </lineage>
</organism>
<dbReference type="FunFam" id="3.10.250.10:FF:000012">
    <property type="entry name" value="CD163 molecule like 1"/>
    <property type="match status" value="1"/>
</dbReference>
<proteinExistence type="predicted"/>
<dbReference type="Pfam" id="PF00530">
    <property type="entry name" value="SRCR"/>
    <property type="match status" value="3"/>
</dbReference>
<feature type="disulfide bond" evidence="5">
    <location>
        <begin position="257"/>
        <end position="318"/>
    </location>
</feature>
<feature type="domain" description="SRCR" evidence="6">
    <location>
        <begin position="122"/>
        <end position="222"/>
    </location>
</feature>
<keyword evidence="4" id="KW-0325">Glycoprotein</keyword>
<dbReference type="FunFam" id="3.10.250.10:FF:000009">
    <property type="entry name" value="WC1"/>
    <property type="match status" value="1"/>
</dbReference>
<reference evidence="7" key="1">
    <citation type="submission" date="2025-08" db="UniProtKB">
        <authorList>
            <consortium name="Ensembl"/>
        </authorList>
    </citation>
    <scope>IDENTIFICATION</scope>
</reference>
<dbReference type="SUPFAM" id="SSF56487">
    <property type="entry name" value="SRCR-like"/>
    <property type="match status" value="3"/>
</dbReference>
<feature type="domain" description="SRCR" evidence="6">
    <location>
        <begin position="219"/>
        <end position="319"/>
    </location>
</feature>
<dbReference type="PANTHER" id="PTHR19331:SF468">
    <property type="entry name" value="SCAVENGER RECEPTOR CYSTEINE-RICH TYPE 1 PROTEIN M160"/>
    <property type="match status" value="1"/>
</dbReference>
<evidence type="ECO:0000256" key="2">
    <source>
        <dbReference type="ARBA" id="ARBA00022737"/>
    </source>
</evidence>
<feature type="disulfide bond" evidence="5">
    <location>
        <begin position="244"/>
        <end position="308"/>
    </location>
</feature>
<sequence>LALPDGLVQLSGERQCEDSEIRLTEGCEGNVEVFYNGSWGNVCYNQMDRDTVSLICQELNCGRSGDFSDSVSRVKSATNWLDEVKCRPHDSNLWQCPSLPWGQNDCDGDEVAKITCSDHVPLRLSGGEGRCSGRLEVYHNAVWGSVCDDQWDISDAQVVCRQLGCGAALRADGNSVFGAGEGVVWLNRVECRGNEIHLWDCPLSLNNHTDSQYTDSVNVRLVGGHSRCAGRVEVLHRGQWGTVCDDDWDLPDAAVVCRELDCGEPVDALRGAQFGPGSGQIWINFVMCWGSESTLKNCGSGGWDRHNCDHNKDAGVICSGKVLYTLSNICVKLLRLHTGL</sequence>
<name>A0A673KPD5_9TELE</name>
<keyword evidence="1" id="KW-0732">Signal</keyword>
<dbReference type="FunFam" id="3.10.250.10:FF:000006">
    <property type="entry name" value="neurotrypsin isoform X2"/>
    <property type="match status" value="1"/>
</dbReference>
<evidence type="ECO:0000313" key="7">
    <source>
        <dbReference type="Ensembl" id="ENSSRHP00000065300.1"/>
    </source>
</evidence>
<dbReference type="Ensembl" id="ENSSRHT00000067096.1">
    <property type="protein sequence ID" value="ENSSRHP00000065300.1"/>
    <property type="gene ID" value="ENSSRHG00000032500.1"/>
</dbReference>
<keyword evidence="8" id="KW-1185">Reference proteome</keyword>
<dbReference type="InterPro" id="IPR036772">
    <property type="entry name" value="SRCR-like_dom_sf"/>
</dbReference>
<dbReference type="PANTHER" id="PTHR19331">
    <property type="entry name" value="SCAVENGER RECEPTOR DOMAIN-CONTAINING"/>
    <property type="match status" value="1"/>
</dbReference>
<evidence type="ECO:0000313" key="8">
    <source>
        <dbReference type="Proteomes" id="UP000472270"/>
    </source>
</evidence>
<feature type="disulfide bond" evidence="5">
    <location>
        <begin position="288"/>
        <end position="298"/>
    </location>
</feature>
<evidence type="ECO:0000256" key="4">
    <source>
        <dbReference type="ARBA" id="ARBA00023180"/>
    </source>
</evidence>
<keyword evidence="2" id="KW-0677">Repeat</keyword>
<dbReference type="PRINTS" id="PR00258">
    <property type="entry name" value="SPERACTRCPTR"/>
</dbReference>
<dbReference type="Gene3D" id="3.10.250.10">
    <property type="entry name" value="SRCR-like domain"/>
    <property type="match status" value="3"/>
</dbReference>
<evidence type="ECO:0000256" key="5">
    <source>
        <dbReference type="PROSITE-ProRule" id="PRU00196"/>
    </source>
</evidence>
<dbReference type="AlphaFoldDB" id="A0A673KPD5"/>
<keyword evidence="3 5" id="KW-1015">Disulfide bond</keyword>
<dbReference type="InterPro" id="IPR001190">
    <property type="entry name" value="SRCR"/>
</dbReference>
<dbReference type="PROSITE" id="PS50287">
    <property type="entry name" value="SRCR_2"/>
    <property type="match status" value="3"/>
</dbReference>
<evidence type="ECO:0000259" key="6">
    <source>
        <dbReference type="PROSITE" id="PS50287"/>
    </source>
</evidence>
<protein>
    <recommendedName>
        <fullName evidence="6">SRCR domain-containing protein</fullName>
    </recommendedName>
</protein>